<evidence type="ECO:0000313" key="2">
    <source>
        <dbReference type="Proteomes" id="UP000673552"/>
    </source>
</evidence>
<sequence>MSQSECRFALGTLQRSLSRVLGLLLIFTESDLLAPLPPPFLFGCVAVSDRAFHVSSNVKGAGWQATYTWYEAGFLERRYALKAGTQHMRGRGAGSYILRSHQPRSCRSGYEWVAGREGEGRAPFLSFPPHEPPFPLLSALPLFPSHRRGKRRGEGVTLTLYPFPQSETHTSRLPPSSPPCGLRHSFLLFPSPFRGRTISAGTRVAPFAYFSVLLRPGRHPHRMTHLPSSVSLPLRDGARYSETDTVASNAARFRHVGVCSDGVPQRTVERFSSAALPLFGSRMSVLPVLSCSCGFQVGT</sequence>
<reference evidence="1 2" key="1">
    <citation type="submission" date="2021-03" db="EMBL/GenBank/DDBJ databases">
        <title>Leishmania (Mundinia) martiniquensis Genome sequencing and assembly.</title>
        <authorList>
            <person name="Almutairi H."/>
            <person name="Gatherer D."/>
        </authorList>
    </citation>
    <scope>NUCLEOTIDE SEQUENCE [LARGE SCALE GENOMIC DNA]</scope>
    <source>
        <strain evidence="1">LSCM1</strain>
    </source>
</reference>
<proteinExistence type="predicted"/>
<evidence type="ECO:0000313" key="1">
    <source>
        <dbReference type="EMBL" id="KAG5468190.1"/>
    </source>
</evidence>
<comment type="caution">
    <text evidence="1">The sequence shown here is derived from an EMBL/GenBank/DDBJ whole genome shotgun (WGS) entry which is preliminary data.</text>
</comment>
<name>A0A836H0L3_9TRYP</name>
<keyword evidence="2" id="KW-1185">Reference proteome</keyword>
<accession>A0A836H0L3</accession>
<protein>
    <submittedName>
        <fullName evidence="1">Uncharacterized protein</fullName>
    </submittedName>
</protein>
<dbReference type="AlphaFoldDB" id="A0A836H0L3"/>
<dbReference type="EMBL" id="JAFEUZ010000034">
    <property type="protein sequence ID" value="KAG5468190.1"/>
    <property type="molecule type" value="Genomic_DNA"/>
</dbReference>
<dbReference type="Proteomes" id="UP000673552">
    <property type="component" value="Chromosome 34"/>
</dbReference>
<gene>
    <name evidence="1" type="ORF">LSCM1_02166</name>
</gene>
<dbReference type="GeneID" id="92512265"/>
<dbReference type="RefSeq" id="XP_067175128.1">
    <property type="nucleotide sequence ID" value="XM_067319753.1"/>
</dbReference>
<organism evidence="1 2">
    <name type="scientific">Leishmania martiniquensis</name>
    <dbReference type="NCBI Taxonomy" id="1580590"/>
    <lineage>
        <taxon>Eukaryota</taxon>
        <taxon>Discoba</taxon>
        <taxon>Euglenozoa</taxon>
        <taxon>Kinetoplastea</taxon>
        <taxon>Metakinetoplastina</taxon>
        <taxon>Trypanosomatida</taxon>
        <taxon>Trypanosomatidae</taxon>
        <taxon>Leishmaniinae</taxon>
        <taxon>Leishmania</taxon>
    </lineage>
</organism>
<dbReference type="KEGG" id="lmat:92512265"/>